<proteinExistence type="predicted"/>
<organism evidence="2 3">
    <name type="scientific">Trichonephila clavipes</name>
    <name type="common">Golden silk orbweaver</name>
    <name type="synonym">Nephila clavipes</name>
    <dbReference type="NCBI Taxonomy" id="2585209"/>
    <lineage>
        <taxon>Eukaryota</taxon>
        <taxon>Metazoa</taxon>
        <taxon>Ecdysozoa</taxon>
        <taxon>Arthropoda</taxon>
        <taxon>Chelicerata</taxon>
        <taxon>Arachnida</taxon>
        <taxon>Araneae</taxon>
        <taxon>Araneomorphae</taxon>
        <taxon>Entelegynae</taxon>
        <taxon>Araneoidea</taxon>
        <taxon>Nephilidae</taxon>
        <taxon>Trichonephila</taxon>
    </lineage>
</organism>
<comment type="caution">
    <text evidence="2">The sequence shown here is derived from an EMBL/GenBank/DDBJ whole genome shotgun (WGS) entry which is preliminary data.</text>
</comment>
<name>A0A8X6R4I6_TRICX</name>
<dbReference type="Proteomes" id="UP000887159">
    <property type="component" value="Unassembled WGS sequence"/>
</dbReference>
<feature type="compositionally biased region" description="Basic residues" evidence="1">
    <location>
        <begin position="72"/>
        <end position="83"/>
    </location>
</feature>
<protein>
    <submittedName>
        <fullName evidence="2">Uncharacterized protein</fullName>
    </submittedName>
</protein>
<feature type="compositionally biased region" description="Basic and acidic residues" evidence="1">
    <location>
        <begin position="61"/>
        <end position="70"/>
    </location>
</feature>
<feature type="region of interest" description="Disordered" evidence="1">
    <location>
        <begin position="1"/>
        <end position="112"/>
    </location>
</feature>
<feature type="compositionally biased region" description="Basic and acidic residues" evidence="1">
    <location>
        <begin position="21"/>
        <end position="31"/>
    </location>
</feature>
<gene>
    <name evidence="2" type="ORF">TNCV_4374591</name>
</gene>
<evidence type="ECO:0000313" key="2">
    <source>
        <dbReference type="EMBL" id="GFX87995.1"/>
    </source>
</evidence>
<accession>A0A8X6R4I6</accession>
<dbReference type="AlphaFoldDB" id="A0A8X6R4I6"/>
<feature type="compositionally biased region" description="Polar residues" evidence="1">
    <location>
        <begin position="101"/>
        <end position="112"/>
    </location>
</feature>
<evidence type="ECO:0000256" key="1">
    <source>
        <dbReference type="SAM" id="MobiDB-lite"/>
    </source>
</evidence>
<dbReference type="EMBL" id="BMAU01021040">
    <property type="protein sequence ID" value="GFX87995.1"/>
    <property type="molecule type" value="Genomic_DNA"/>
</dbReference>
<evidence type="ECO:0000313" key="3">
    <source>
        <dbReference type="Proteomes" id="UP000887159"/>
    </source>
</evidence>
<reference evidence="2" key="1">
    <citation type="submission" date="2020-08" db="EMBL/GenBank/DDBJ databases">
        <title>Multicomponent nature underlies the extraordinary mechanical properties of spider dragline silk.</title>
        <authorList>
            <person name="Kono N."/>
            <person name="Nakamura H."/>
            <person name="Mori M."/>
            <person name="Yoshida Y."/>
            <person name="Ohtoshi R."/>
            <person name="Malay A.D."/>
            <person name="Moran D.A.P."/>
            <person name="Tomita M."/>
            <person name="Numata K."/>
            <person name="Arakawa K."/>
        </authorList>
    </citation>
    <scope>NUCLEOTIDE SEQUENCE</scope>
</reference>
<sequence>MQNSERNQKPCSEGPVPSHLAAEREPPKDKPCSSFYPFITERQAIRERKSPYLTRSQAETRSQEEGETSRSQRNRYRLYKLRRGKDVTTTGFASEEERQFTLEQSQPKDCQR</sequence>
<keyword evidence="3" id="KW-1185">Reference proteome</keyword>